<dbReference type="RefSeq" id="WP_079208911.1">
    <property type="nucleotide sequence ID" value="NZ_MVGR01000004.1"/>
</dbReference>
<dbReference type="Proteomes" id="UP000189835">
    <property type="component" value="Unassembled WGS sequence"/>
</dbReference>
<dbReference type="EMBL" id="MVGR01000004">
    <property type="protein sequence ID" value="OPF17889.1"/>
    <property type="molecule type" value="Genomic_DNA"/>
</dbReference>
<reference evidence="1 2" key="1">
    <citation type="submission" date="2017-02" db="EMBL/GenBank/DDBJ databases">
        <title>Genome sequence of Microcystis aeruginosa KW.</title>
        <authorList>
            <person name="Oh H.-M."/>
            <person name="Ahn C.-Y."/>
            <person name="Jeong H."/>
            <person name="Srivastava A."/>
            <person name="Lee H.-G."/>
            <person name="Kang S.-R."/>
        </authorList>
    </citation>
    <scope>NUCLEOTIDE SEQUENCE [LARGE SCALE GENOMIC DNA]</scope>
    <source>
        <strain evidence="1 2">KW</strain>
    </source>
</reference>
<name>A0A1V4BUJ6_MICAE</name>
<dbReference type="AlphaFoldDB" id="A0A1V4BUJ6"/>
<accession>A0A1V4BUJ6</accession>
<sequence length="161" mass="18002">MENVSSVHLMASGWDLAVNNRNGQLALVVEVKCKTNVSPEWAAKLRRNILAHGTFAKAPYFLLVFPDRFYLWSNVGAFQEQSEPSYLIDASPILRPYFQRAGVTTDQISRQSLELIVASWLGEIIHSEKPPEALDDSQRWLIDSGLYAALVGGKFRHEAAA</sequence>
<comment type="caution">
    <text evidence="1">The sequence shown here is derived from an EMBL/GenBank/DDBJ whole genome shotgun (WGS) entry which is preliminary data.</text>
</comment>
<evidence type="ECO:0000313" key="1">
    <source>
        <dbReference type="EMBL" id="OPF17889.1"/>
    </source>
</evidence>
<proteinExistence type="predicted"/>
<organism evidence="1 2">
    <name type="scientific">Microcystis aeruginosa KW</name>
    <dbReference type="NCBI Taxonomy" id="1960155"/>
    <lineage>
        <taxon>Bacteria</taxon>
        <taxon>Bacillati</taxon>
        <taxon>Cyanobacteriota</taxon>
        <taxon>Cyanophyceae</taxon>
        <taxon>Oscillatoriophycideae</taxon>
        <taxon>Chroococcales</taxon>
        <taxon>Microcystaceae</taxon>
        <taxon>Microcystis</taxon>
    </lineage>
</organism>
<evidence type="ECO:0000313" key="2">
    <source>
        <dbReference type="Proteomes" id="UP000189835"/>
    </source>
</evidence>
<gene>
    <name evidence="1" type="ORF">B1L04_18650</name>
</gene>
<protein>
    <submittedName>
        <fullName evidence="1">Uncharacterized protein</fullName>
    </submittedName>
</protein>